<evidence type="ECO:0000313" key="9">
    <source>
        <dbReference type="Proteomes" id="UP000807353"/>
    </source>
</evidence>
<dbReference type="InterPro" id="IPR016169">
    <property type="entry name" value="FAD-bd_PCMH_sub2"/>
</dbReference>
<dbReference type="InterPro" id="IPR016166">
    <property type="entry name" value="FAD-bd_PCMH"/>
</dbReference>
<dbReference type="InterPro" id="IPR036318">
    <property type="entry name" value="FAD-bd_PCMH-like_sf"/>
</dbReference>
<gene>
    <name evidence="8" type="ORF">BDZ94DRAFT_1324344</name>
</gene>
<name>A0A9P6CFB3_9AGAR</name>
<dbReference type="Pfam" id="PF08031">
    <property type="entry name" value="BBE"/>
    <property type="match status" value="1"/>
</dbReference>
<comment type="cofactor">
    <cofactor evidence="1">
        <name>FAD</name>
        <dbReference type="ChEBI" id="CHEBI:57692"/>
    </cofactor>
</comment>
<keyword evidence="5" id="KW-0560">Oxidoreductase</keyword>
<dbReference type="GO" id="GO:0016491">
    <property type="term" value="F:oxidoreductase activity"/>
    <property type="evidence" value="ECO:0007669"/>
    <property type="project" value="UniProtKB-KW"/>
</dbReference>
<comment type="similarity">
    <text evidence="2">Belongs to the oxygen-dependent FAD-linked oxidoreductase family.</text>
</comment>
<evidence type="ECO:0000256" key="2">
    <source>
        <dbReference type="ARBA" id="ARBA00005466"/>
    </source>
</evidence>
<dbReference type="InterPro" id="IPR006094">
    <property type="entry name" value="Oxid_FAD_bind_N"/>
</dbReference>
<evidence type="ECO:0000313" key="8">
    <source>
        <dbReference type="EMBL" id="KAF9460060.1"/>
    </source>
</evidence>
<evidence type="ECO:0000256" key="1">
    <source>
        <dbReference type="ARBA" id="ARBA00001974"/>
    </source>
</evidence>
<protein>
    <recommendedName>
        <fullName evidence="7">FAD-binding PCMH-type domain-containing protein</fullName>
    </recommendedName>
</protein>
<dbReference type="EMBL" id="MU150305">
    <property type="protein sequence ID" value="KAF9460060.1"/>
    <property type="molecule type" value="Genomic_DNA"/>
</dbReference>
<dbReference type="AlphaFoldDB" id="A0A9P6CFB3"/>
<dbReference type="Gene3D" id="3.40.462.20">
    <property type="match status" value="1"/>
</dbReference>
<dbReference type="PANTHER" id="PTHR42973:SF39">
    <property type="entry name" value="FAD-BINDING PCMH-TYPE DOMAIN-CONTAINING PROTEIN"/>
    <property type="match status" value="1"/>
</dbReference>
<dbReference type="InterPro" id="IPR012951">
    <property type="entry name" value="BBE"/>
</dbReference>
<keyword evidence="6" id="KW-0732">Signal</keyword>
<sequence>MWLLCFFLVAFVSTLVSAANLRDSLGTAGITAVFPGDPKYVDASTAFNLRFDFKPAVITYPTTPRDVSEILKISSALNMKASARGGGHSYIANGLGGMDGVIVLDMRSFSKVTANPSQGTATIESGNRLGDIALALSKAGRGLPHGTCAYVGIGGHSSYGGYGFASRMWGLTLDTIQAVNMVLANGTTITASDKENSDLFWGMRGLGGSFGVTTSIEVKTFPAPPSATTFEYMWTLDVDAVARGFGAFEISRSDWFVEVELWGGSNSAVNAVPSDATAFAHRSSLLTIQFYASAPGMQPPFPDYGLTFLDNMVDSIISNSPTNWNYGAYPNYIDDRLPEWQTRYYGAHYPRLRALKDKYDPQDVFSFPTAVEE</sequence>
<dbReference type="InterPro" id="IPR050416">
    <property type="entry name" value="FAD-linked_Oxidoreductase"/>
</dbReference>
<evidence type="ECO:0000259" key="7">
    <source>
        <dbReference type="PROSITE" id="PS51387"/>
    </source>
</evidence>
<feature type="chain" id="PRO_5040118088" description="FAD-binding PCMH-type domain-containing protein" evidence="6">
    <location>
        <begin position="19"/>
        <end position="373"/>
    </location>
</feature>
<keyword evidence="4" id="KW-0274">FAD</keyword>
<evidence type="ECO:0000256" key="5">
    <source>
        <dbReference type="ARBA" id="ARBA00023002"/>
    </source>
</evidence>
<feature type="domain" description="FAD-binding PCMH-type" evidence="7">
    <location>
        <begin position="51"/>
        <end position="223"/>
    </location>
</feature>
<dbReference type="PANTHER" id="PTHR42973">
    <property type="entry name" value="BINDING OXIDOREDUCTASE, PUTATIVE (AFU_ORTHOLOGUE AFUA_1G17690)-RELATED"/>
    <property type="match status" value="1"/>
</dbReference>
<dbReference type="GO" id="GO:0071949">
    <property type="term" value="F:FAD binding"/>
    <property type="evidence" value="ECO:0007669"/>
    <property type="project" value="InterPro"/>
</dbReference>
<dbReference type="Pfam" id="PF01565">
    <property type="entry name" value="FAD_binding_4"/>
    <property type="match status" value="1"/>
</dbReference>
<dbReference type="PROSITE" id="PS51387">
    <property type="entry name" value="FAD_PCMH"/>
    <property type="match status" value="1"/>
</dbReference>
<dbReference type="Proteomes" id="UP000807353">
    <property type="component" value="Unassembled WGS sequence"/>
</dbReference>
<dbReference type="Gene3D" id="3.30.465.10">
    <property type="match status" value="2"/>
</dbReference>
<evidence type="ECO:0000256" key="3">
    <source>
        <dbReference type="ARBA" id="ARBA00022630"/>
    </source>
</evidence>
<dbReference type="SUPFAM" id="SSF56176">
    <property type="entry name" value="FAD-binding/transporter-associated domain-like"/>
    <property type="match status" value="1"/>
</dbReference>
<comment type="caution">
    <text evidence="8">The sequence shown here is derived from an EMBL/GenBank/DDBJ whole genome shotgun (WGS) entry which is preliminary data.</text>
</comment>
<accession>A0A9P6CFB3</accession>
<keyword evidence="9" id="KW-1185">Reference proteome</keyword>
<dbReference type="OrthoDB" id="407275at2759"/>
<reference evidence="8" key="1">
    <citation type="submission" date="2020-11" db="EMBL/GenBank/DDBJ databases">
        <authorList>
            <consortium name="DOE Joint Genome Institute"/>
            <person name="Ahrendt S."/>
            <person name="Riley R."/>
            <person name="Andreopoulos W."/>
            <person name="Labutti K."/>
            <person name="Pangilinan J."/>
            <person name="Ruiz-Duenas F.J."/>
            <person name="Barrasa J.M."/>
            <person name="Sanchez-Garcia M."/>
            <person name="Camarero S."/>
            <person name="Miyauchi S."/>
            <person name="Serrano A."/>
            <person name="Linde D."/>
            <person name="Babiker R."/>
            <person name="Drula E."/>
            <person name="Ayuso-Fernandez I."/>
            <person name="Pacheco R."/>
            <person name="Padilla G."/>
            <person name="Ferreira P."/>
            <person name="Barriuso J."/>
            <person name="Kellner H."/>
            <person name="Castanera R."/>
            <person name="Alfaro M."/>
            <person name="Ramirez L."/>
            <person name="Pisabarro A.G."/>
            <person name="Kuo A."/>
            <person name="Tritt A."/>
            <person name="Lipzen A."/>
            <person name="He G."/>
            <person name="Yan M."/>
            <person name="Ng V."/>
            <person name="Cullen D."/>
            <person name="Martin F."/>
            <person name="Rosso M.-N."/>
            <person name="Henrissat B."/>
            <person name="Hibbett D."/>
            <person name="Martinez A.T."/>
            <person name="Grigoriev I.V."/>
        </authorList>
    </citation>
    <scope>NUCLEOTIDE SEQUENCE</scope>
    <source>
        <strain evidence="8">CBS 247.69</strain>
    </source>
</reference>
<keyword evidence="3" id="KW-0285">Flavoprotein</keyword>
<organism evidence="8 9">
    <name type="scientific">Collybia nuda</name>
    <dbReference type="NCBI Taxonomy" id="64659"/>
    <lineage>
        <taxon>Eukaryota</taxon>
        <taxon>Fungi</taxon>
        <taxon>Dikarya</taxon>
        <taxon>Basidiomycota</taxon>
        <taxon>Agaricomycotina</taxon>
        <taxon>Agaricomycetes</taxon>
        <taxon>Agaricomycetidae</taxon>
        <taxon>Agaricales</taxon>
        <taxon>Tricholomatineae</taxon>
        <taxon>Clitocybaceae</taxon>
        <taxon>Collybia</taxon>
    </lineage>
</organism>
<evidence type="ECO:0000256" key="4">
    <source>
        <dbReference type="ARBA" id="ARBA00022827"/>
    </source>
</evidence>
<proteinExistence type="inferred from homology"/>
<evidence type="ECO:0000256" key="6">
    <source>
        <dbReference type="SAM" id="SignalP"/>
    </source>
</evidence>
<feature type="signal peptide" evidence="6">
    <location>
        <begin position="1"/>
        <end position="18"/>
    </location>
</feature>